<protein>
    <submittedName>
        <fullName evidence="2">Uncharacterized protein</fullName>
    </submittedName>
</protein>
<feature type="compositionally biased region" description="Basic residues" evidence="1">
    <location>
        <begin position="434"/>
        <end position="450"/>
    </location>
</feature>
<feature type="compositionally biased region" description="Basic and acidic residues" evidence="1">
    <location>
        <begin position="1"/>
        <end position="18"/>
    </location>
</feature>
<sequence length="450" mass="50420">MNKYPSADDRSRCCDNQHAEVPASGDAAAAEGCEMHPVARRAPATEDEIKSELAELGVDVLEPESKREESMARALEAFSSFVLEEGRERCRAILERHAGDSVGELQGGSDEHAIYRAVIADDEDGVTSELLREFGAYGNVLTVDKLRQYMLGMCDRRSRLRGGPKYRELGNVMFILAFGPTNGQVRHIDQMEPNIQICLYMSRNCASTIVYELDGPQITSTSDLVDDWTRTSPVPELIRSIMLENGETSLRSKRHTKYFAFWESLNAHLDCFGQLYRPVSRQLSLQTDPGTTFLAGGNGVHAGPPTVGPRMFAFAIGIPEEDESGDNDGELQYNPVTLHLDLCCILFSIMEIEHSERADEHLEAKRFLICILFTLAREYPKETYARLISDDRHEIREWLGNVVKSLGNTKELDALMQEAIDSESMFYSPDVGSSKKRRAKKKKGRRNAAK</sequence>
<accession>A0A7S4J2Y2</accession>
<feature type="region of interest" description="Disordered" evidence="1">
    <location>
        <begin position="426"/>
        <end position="450"/>
    </location>
</feature>
<dbReference type="AlphaFoldDB" id="A0A7S4J2Y2"/>
<proteinExistence type="predicted"/>
<name>A0A7S4J2Y2_9STRA</name>
<organism evidence="2">
    <name type="scientific">Odontella aurita</name>
    <dbReference type="NCBI Taxonomy" id="265563"/>
    <lineage>
        <taxon>Eukaryota</taxon>
        <taxon>Sar</taxon>
        <taxon>Stramenopiles</taxon>
        <taxon>Ochrophyta</taxon>
        <taxon>Bacillariophyta</taxon>
        <taxon>Mediophyceae</taxon>
        <taxon>Biddulphiophycidae</taxon>
        <taxon>Eupodiscales</taxon>
        <taxon>Odontellaceae</taxon>
        <taxon>Odontella</taxon>
    </lineage>
</organism>
<reference evidence="2" key="1">
    <citation type="submission" date="2021-01" db="EMBL/GenBank/DDBJ databases">
        <authorList>
            <person name="Corre E."/>
            <person name="Pelletier E."/>
            <person name="Niang G."/>
            <person name="Scheremetjew M."/>
            <person name="Finn R."/>
            <person name="Kale V."/>
            <person name="Holt S."/>
            <person name="Cochrane G."/>
            <person name="Meng A."/>
            <person name="Brown T."/>
            <person name="Cohen L."/>
        </authorList>
    </citation>
    <scope>NUCLEOTIDE SEQUENCE</scope>
    <source>
        <strain evidence="2">Isolate 1302-5</strain>
    </source>
</reference>
<evidence type="ECO:0000256" key="1">
    <source>
        <dbReference type="SAM" id="MobiDB-lite"/>
    </source>
</evidence>
<gene>
    <name evidence="2" type="ORF">OAUR00152_LOCUS20423</name>
</gene>
<feature type="region of interest" description="Disordered" evidence="1">
    <location>
        <begin position="1"/>
        <end position="28"/>
    </location>
</feature>
<dbReference type="EMBL" id="HBKQ01030040">
    <property type="protein sequence ID" value="CAE2249252.1"/>
    <property type="molecule type" value="Transcribed_RNA"/>
</dbReference>
<evidence type="ECO:0000313" key="2">
    <source>
        <dbReference type="EMBL" id="CAE2249252.1"/>
    </source>
</evidence>